<evidence type="ECO:0000256" key="10">
    <source>
        <dbReference type="HAMAP-Rule" id="MF_01151"/>
    </source>
</evidence>
<feature type="region of interest" description="Disordered" evidence="14">
    <location>
        <begin position="1"/>
        <end position="34"/>
    </location>
</feature>
<dbReference type="NCBIfam" id="NF010738">
    <property type="entry name" value="PRK14140.1"/>
    <property type="match status" value="1"/>
</dbReference>
<sequence>MADEKESQEVKNQQSDSTQEPLAEAGQDGGLQETVQRLESRLQLKEDEVLRLHAEFENFKRRNTKERQEGIRYANQQLIKEMLTVLDNLDLALSHMGEDSSSTAIGEGVELTRKQLMNVLEKHGLEIITTDGEFDPNEHEAVMQENSADHDNNHIVDTLQKGYKLYGRTIRPAMVKVCKK</sequence>
<evidence type="ECO:0000256" key="12">
    <source>
        <dbReference type="RuleBase" id="RU004478"/>
    </source>
</evidence>
<evidence type="ECO:0000256" key="9">
    <source>
        <dbReference type="ARBA" id="ARBA00076414"/>
    </source>
</evidence>
<dbReference type="HAMAP" id="MF_01151">
    <property type="entry name" value="GrpE"/>
    <property type="match status" value="1"/>
</dbReference>
<dbReference type="CDD" id="cd00446">
    <property type="entry name" value="GrpE"/>
    <property type="match status" value="1"/>
</dbReference>
<evidence type="ECO:0000256" key="13">
    <source>
        <dbReference type="SAM" id="Coils"/>
    </source>
</evidence>
<keyword evidence="16" id="KW-1185">Reference proteome</keyword>
<dbReference type="GO" id="GO:0042803">
    <property type="term" value="F:protein homodimerization activity"/>
    <property type="evidence" value="ECO:0007669"/>
    <property type="project" value="InterPro"/>
</dbReference>
<dbReference type="PANTHER" id="PTHR21237">
    <property type="entry name" value="GRPE PROTEIN"/>
    <property type="match status" value="1"/>
</dbReference>
<gene>
    <name evidence="10" type="primary">grpE</name>
    <name evidence="15" type="ORF">HNR37_000626</name>
</gene>
<proteinExistence type="inferred from homology"/>
<evidence type="ECO:0000256" key="11">
    <source>
        <dbReference type="RuleBase" id="RU000639"/>
    </source>
</evidence>
<keyword evidence="4 10" id="KW-0963">Cytoplasm</keyword>
<evidence type="ECO:0000256" key="8">
    <source>
        <dbReference type="ARBA" id="ARBA00072274"/>
    </source>
</evidence>
<dbReference type="PANTHER" id="PTHR21237:SF23">
    <property type="entry name" value="GRPE PROTEIN HOMOLOG, MITOCHONDRIAL"/>
    <property type="match status" value="1"/>
</dbReference>
<evidence type="ECO:0000256" key="3">
    <source>
        <dbReference type="ARBA" id="ARBA00011738"/>
    </source>
</evidence>
<dbReference type="Gene3D" id="3.90.20.20">
    <property type="match status" value="1"/>
</dbReference>
<evidence type="ECO:0000256" key="6">
    <source>
        <dbReference type="ARBA" id="ARBA00023186"/>
    </source>
</evidence>
<organism evidence="15 16">
    <name type="scientific">Desulfurispira natronophila</name>
    <dbReference type="NCBI Taxonomy" id="682562"/>
    <lineage>
        <taxon>Bacteria</taxon>
        <taxon>Pseudomonadati</taxon>
        <taxon>Chrysiogenota</taxon>
        <taxon>Chrysiogenia</taxon>
        <taxon>Chrysiogenales</taxon>
        <taxon>Chrysiogenaceae</taxon>
        <taxon>Desulfurispira</taxon>
    </lineage>
</organism>
<evidence type="ECO:0000256" key="1">
    <source>
        <dbReference type="ARBA" id="ARBA00004496"/>
    </source>
</evidence>
<dbReference type="PRINTS" id="PR00773">
    <property type="entry name" value="GRPEPROTEIN"/>
</dbReference>
<dbReference type="InterPro" id="IPR009012">
    <property type="entry name" value="GrpE_head"/>
</dbReference>
<dbReference type="Proteomes" id="UP000528322">
    <property type="component" value="Unassembled WGS sequence"/>
</dbReference>
<evidence type="ECO:0000256" key="2">
    <source>
        <dbReference type="ARBA" id="ARBA00009054"/>
    </source>
</evidence>
<evidence type="ECO:0000256" key="7">
    <source>
        <dbReference type="ARBA" id="ARBA00053401"/>
    </source>
</evidence>
<dbReference type="RefSeq" id="WP_183729804.1">
    <property type="nucleotide sequence ID" value="NZ_JACHID010000003.1"/>
</dbReference>
<evidence type="ECO:0000313" key="15">
    <source>
        <dbReference type="EMBL" id="MBB5021317.1"/>
    </source>
</evidence>
<dbReference type="AlphaFoldDB" id="A0A7W8DGE3"/>
<comment type="caution">
    <text evidence="15">The sequence shown here is derived from an EMBL/GenBank/DDBJ whole genome shotgun (WGS) entry which is preliminary data.</text>
</comment>
<reference evidence="15 16" key="1">
    <citation type="submission" date="2020-08" db="EMBL/GenBank/DDBJ databases">
        <title>Genomic Encyclopedia of Type Strains, Phase IV (KMG-IV): sequencing the most valuable type-strain genomes for metagenomic binning, comparative biology and taxonomic classification.</title>
        <authorList>
            <person name="Goeker M."/>
        </authorList>
    </citation>
    <scope>NUCLEOTIDE SEQUENCE [LARGE SCALE GENOMIC DNA]</scope>
    <source>
        <strain evidence="15 16">DSM 22071</strain>
    </source>
</reference>
<keyword evidence="13" id="KW-0175">Coiled coil</keyword>
<dbReference type="EMBL" id="JACHID010000003">
    <property type="protein sequence ID" value="MBB5021317.1"/>
    <property type="molecule type" value="Genomic_DNA"/>
</dbReference>
<dbReference type="GO" id="GO:0051087">
    <property type="term" value="F:protein-folding chaperone binding"/>
    <property type="evidence" value="ECO:0007669"/>
    <property type="project" value="InterPro"/>
</dbReference>
<dbReference type="FunFam" id="2.30.22.10:FF:000001">
    <property type="entry name" value="Protein GrpE"/>
    <property type="match status" value="1"/>
</dbReference>
<evidence type="ECO:0000256" key="5">
    <source>
        <dbReference type="ARBA" id="ARBA00023016"/>
    </source>
</evidence>
<comment type="subunit">
    <text evidence="3 10">Homodimer.</text>
</comment>
<dbReference type="SUPFAM" id="SSF58014">
    <property type="entry name" value="Coiled-coil domain of nucleotide exchange factor GrpE"/>
    <property type="match status" value="1"/>
</dbReference>
<dbReference type="GO" id="GO:0005737">
    <property type="term" value="C:cytoplasm"/>
    <property type="evidence" value="ECO:0007669"/>
    <property type="project" value="UniProtKB-SubCell"/>
</dbReference>
<comment type="similarity">
    <text evidence="2 10 12">Belongs to the GrpE family.</text>
</comment>
<dbReference type="InterPro" id="IPR013805">
    <property type="entry name" value="GrpE_CC"/>
</dbReference>
<dbReference type="PROSITE" id="PS01071">
    <property type="entry name" value="GRPE"/>
    <property type="match status" value="1"/>
</dbReference>
<dbReference type="GO" id="GO:0000774">
    <property type="term" value="F:adenyl-nucleotide exchange factor activity"/>
    <property type="evidence" value="ECO:0007669"/>
    <property type="project" value="InterPro"/>
</dbReference>
<dbReference type="GO" id="GO:0051082">
    <property type="term" value="F:unfolded protein binding"/>
    <property type="evidence" value="ECO:0007669"/>
    <property type="project" value="TreeGrafter"/>
</dbReference>
<evidence type="ECO:0000256" key="4">
    <source>
        <dbReference type="ARBA" id="ARBA00022490"/>
    </source>
</evidence>
<feature type="coiled-coil region" evidence="13">
    <location>
        <begin position="35"/>
        <end position="62"/>
    </location>
</feature>
<dbReference type="InterPro" id="IPR000740">
    <property type="entry name" value="GrpE"/>
</dbReference>
<protein>
    <recommendedName>
        <fullName evidence="8 10">Protein GrpE</fullName>
    </recommendedName>
    <alternativeName>
        <fullName evidence="9 10">HSP-70 cofactor</fullName>
    </alternativeName>
</protein>
<dbReference type="Gene3D" id="2.30.22.10">
    <property type="entry name" value="Head domain of nucleotide exchange factor GrpE"/>
    <property type="match status" value="1"/>
</dbReference>
<comment type="subcellular location">
    <subcellularLocation>
        <location evidence="1 10">Cytoplasm</location>
    </subcellularLocation>
</comment>
<keyword evidence="6 10" id="KW-0143">Chaperone</keyword>
<dbReference type="GO" id="GO:0006457">
    <property type="term" value="P:protein folding"/>
    <property type="evidence" value="ECO:0007669"/>
    <property type="project" value="InterPro"/>
</dbReference>
<evidence type="ECO:0000313" key="16">
    <source>
        <dbReference type="Proteomes" id="UP000528322"/>
    </source>
</evidence>
<dbReference type="SUPFAM" id="SSF51064">
    <property type="entry name" value="Head domain of nucleotide exchange factor GrpE"/>
    <property type="match status" value="1"/>
</dbReference>
<accession>A0A7W8DGE3</accession>
<comment type="function">
    <text evidence="7 10 11">Participates actively in the response to hyperosmotic and heat shock by preventing the aggregation of stress-denatured proteins, in association with DnaK and GrpE. It is the nucleotide exchange factor for DnaK and may function as a thermosensor. Unfolded proteins bind initially to DnaJ; upon interaction with the DnaJ-bound protein, DnaK hydrolyzes its bound ATP, resulting in the formation of a stable complex. GrpE releases ADP from DnaK; ATP binding to DnaK triggers the release of the substrate protein, thus completing the reaction cycle. Several rounds of ATP-dependent interactions between DnaJ, DnaK and GrpE are required for fully efficient folding.</text>
</comment>
<keyword evidence="5 10" id="KW-0346">Stress response</keyword>
<feature type="compositionally biased region" description="Polar residues" evidence="14">
    <location>
        <begin position="10"/>
        <end position="20"/>
    </location>
</feature>
<name>A0A7W8DGE3_9BACT</name>
<dbReference type="Pfam" id="PF01025">
    <property type="entry name" value="GrpE"/>
    <property type="match status" value="1"/>
</dbReference>
<evidence type="ECO:0000256" key="14">
    <source>
        <dbReference type="SAM" id="MobiDB-lite"/>
    </source>
</evidence>